<evidence type="ECO:0000256" key="2">
    <source>
        <dbReference type="ARBA" id="ARBA00022840"/>
    </source>
</evidence>
<keyword evidence="1" id="KW-0547">Nucleotide-binding</keyword>
<dbReference type="PROSITE" id="PS00108">
    <property type="entry name" value="PROTEIN_KINASE_ST"/>
    <property type="match status" value="1"/>
</dbReference>
<dbReference type="InterPro" id="IPR008271">
    <property type="entry name" value="Ser/Thr_kinase_AS"/>
</dbReference>
<dbReference type="PANTHER" id="PTHR27005:SF169">
    <property type="entry name" value="PROTEIN KINASE DOMAIN-CONTAINING PROTEIN"/>
    <property type="match status" value="1"/>
</dbReference>
<feature type="signal peptide" evidence="3">
    <location>
        <begin position="1"/>
        <end position="18"/>
    </location>
</feature>
<organism evidence="5 6">
    <name type="scientific">Triticum turgidum subsp. durum</name>
    <name type="common">Durum wheat</name>
    <name type="synonym">Triticum durum</name>
    <dbReference type="NCBI Taxonomy" id="4567"/>
    <lineage>
        <taxon>Eukaryota</taxon>
        <taxon>Viridiplantae</taxon>
        <taxon>Streptophyta</taxon>
        <taxon>Embryophyta</taxon>
        <taxon>Tracheophyta</taxon>
        <taxon>Spermatophyta</taxon>
        <taxon>Magnoliopsida</taxon>
        <taxon>Liliopsida</taxon>
        <taxon>Poales</taxon>
        <taxon>Poaceae</taxon>
        <taxon>BOP clade</taxon>
        <taxon>Pooideae</taxon>
        <taxon>Triticodae</taxon>
        <taxon>Triticeae</taxon>
        <taxon>Triticinae</taxon>
        <taxon>Triticum</taxon>
    </lineage>
</organism>
<dbReference type="Gene3D" id="1.10.510.10">
    <property type="entry name" value="Transferase(Phosphotransferase) domain 1"/>
    <property type="match status" value="1"/>
</dbReference>
<dbReference type="Pfam" id="PF00069">
    <property type="entry name" value="Pkinase"/>
    <property type="match status" value="1"/>
</dbReference>
<keyword evidence="6" id="KW-1185">Reference proteome</keyword>
<keyword evidence="3" id="KW-0732">Signal</keyword>
<dbReference type="EMBL" id="LT934124">
    <property type="protein sequence ID" value="VAI86210.1"/>
    <property type="molecule type" value="Genomic_DNA"/>
</dbReference>
<dbReference type="InterPro" id="IPR045274">
    <property type="entry name" value="WAK-like"/>
</dbReference>
<evidence type="ECO:0000313" key="6">
    <source>
        <dbReference type="Proteomes" id="UP000324705"/>
    </source>
</evidence>
<gene>
    <name evidence="5" type="ORF">TRITD_7Bv1G070790</name>
</gene>
<feature type="domain" description="Protein kinase" evidence="4">
    <location>
        <begin position="1"/>
        <end position="185"/>
    </location>
</feature>
<keyword evidence="2" id="KW-0067">ATP-binding</keyword>
<dbReference type="OMA" id="RINTMEV"/>
<proteinExistence type="predicted"/>
<dbReference type="PANTHER" id="PTHR27005">
    <property type="entry name" value="WALL-ASSOCIATED RECEPTOR KINASE-LIKE 21"/>
    <property type="match status" value="1"/>
</dbReference>
<name>A0A9R0ZY81_TRITD</name>
<evidence type="ECO:0000256" key="3">
    <source>
        <dbReference type="SAM" id="SignalP"/>
    </source>
</evidence>
<dbReference type="AlphaFoldDB" id="A0A9R0ZY81"/>
<dbReference type="PROSITE" id="PS50011">
    <property type="entry name" value="PROTEIN_KINASE_DOM"/>
    <property type="match status" value="1"/>
</dbReference>
<evidence type="ECO:0000259" key="4">
    <source>
        <dbReference type="PROSITE" id="PS50011"/>
    </source>
</evidence>
<dbReference type="GO" id="GO:0005886">
    <property type="term" value="C:plasma membrane"/>
    <property type="evidence" value="ECO:0007669"/>
    <property type="project" value="TreeGrafter"/>
</dbReference>
<dbReference type="InterPro" id="IPR011009">
    <property type="entry name" value="Kinase-like_dom_sf"/>
</dbReference>
<sequence length="185" mass="21017">MELFLIIFMSALRYQCLAYLHSAASVSIVHRDIKSANVLLDDRLTAKVSDFGASRGIPIDQTGVTTAVQGTFGYLDPEYYHTRRLTEKSDVYSFGVMLVELLTRKKPCVHLSTPGASRTAEFILRVNQDKLFEMLDQQVETKLEVMQTVENNTPMEQNNANADDDNFSRRYSMEQECMSSMSLPR</sequence>
<evidence type="ECO:0000256" key="1">
    <source>
        <dbReference type="ARBA" id="ARBA00022741"/>
    </source>
</evidence>
<dbReference type="SMART" id="SM00220">
    <property type="entry name" value="S_TKc"/>
    <property type="match status" value="1"/>
</dbReference>
<feature type="chain" id="PRO_5040327172" description="Protein kinase domain-containing protein" evidence="3">
    <location>
        <begin position="19"/>
        <end position="185"/>
    </location>
</feature>
<dbReference type="InterPro" id="IPR000719">
    <property type="entry name" value="Prot_kinase_dom"/>
</dbReference>
<dbReference type="Proteomes" id="UP000324705">
    <property type="component" value="Chromosome 7B"/>
</dbReference>
<evidence type="ECO:0000313" key="5">
    <source>
        <dbReference type="EMBL" id="VAI86210.1"/>
    </source>
</evidence>
<dbReference type="Gramene" id="TRITD7Bv1G070790.1">
    <property type="protein sequence ID" value="TRITD7Bv1G070790.1"/>
    <property type="gene ID" value="TRITD7Bv1G070790"/>
</dbReference>
<reference evidence="5 6" key="1">
    <citation type="submission" date="2017-09" db="EMBL/GenBank/DDBJ databases">
        <authorList>
            <consortium name="International Durum Wheat Genome Sequencing Consortium (IDWGSC)"/>
            <person name="Milanesi L."/>
        </authorList>
    </citation>
    <scope>NUCLEOTIDE SEQUENCE [LARGE SCALE GENOMIC DNA]</scope>
    <source>
        <strain evidence="6">cv. Svevo</strain>
    </source>
</reference>
<dbReference type="SUPFAM" id="SSF56112">
    <property type="entry name" value="Protein kinase-like (PK-like)"/>
    <property type="match status" value="1"/>
</dbReference>
<dbReference type="GO" id="GO:0005524">
    <property type="term" value="F:ATP binding"/>
    <property type="evidence" value="ECO:0007669"/>
    <property type="project" value="UniProtKB-KW"/>
</dbReference>
<accession>A0A9R0ZY81</accession>
<protein>
    <recommendedName>
        <fullName evidence="4">Protein kinase domain-containing protein</fullName>
    </recommendedName>
</protein>
<dbReference type="GO" id="GO:0007166">
    <property type="term" value="P:cell surface receptor signaling pathway"/>
    <property type="evidence" value="ECO:0007669"/>
    <property type="project" value="InterPro"/>
</dbReference>
<dbReference type="GO" id="GO:0004674">
    <property type="term" value="F:protein serine/threonine kinase activity"/>
    <property type="evidence" value="ECO:0007669"/>
    <property type="project" value="TreeGrafter"/>
</dbReference>